<dbReference type="SUPFAM" id="SSF55186">
    <property type="entry name" value="ThrRS/AlaRS common domain"/>
    <property type="match status" value="1"/>
</dbReference>
<gene>
    <name evidence="2" type="ORF">BBG48_008740</name>
</gene>
<feature type="domain" description="Phosphoribulokinase/uridine kinase" evidence="1">
    <location>
        <begin position="285"/>
        <end position="476"/>
    </location>
</feature>
<dbReference type="Proteomes" id="UP000093352">
    <property type="component" value="Unassembled WGS sequence"/>
</dbReference>
<dbReference type="EMBL" id="MBEW02000023">
    <property type="protein sequence ID" value="RDY20684.1"/>
    <property type="molecule type" value="Genomic_DNA"/>
</dbReference>
<dbReference type="GO" id="GO:0016301">
    <property type="term" value="F:kinase activity"/>
    <property type="evidence" value="ECO:0007669"/>
    <property type="project" value="UniProtKB-KW"/>
</dbReference>
<dbReference type="STRING" id="1871336.BBG48_04970"/>
<keyword evidence="2" id="KW-0808">Transferase</keyword>
<dbReference type="PANTHER" id="PTHR10285">
    <property type="entry name" value="URIDINE KINASE"/>
    <property type="match status" value="1"/>
</dbReference>
<evidence type="ECO:0000259" key="1">
    <source>
        <dbReference type="Pfam" id="PF00485"/>
    </source>
</evidence>
<dbReference type="Gene3D" id="3.30.980.10">
    <property type="entry name" value="Threonyl-trna Synthetase, Chain A, domain 2"/>
    <property type="match status" value="1"/>
</dbReference>
<sequence length="544" mass="62947">MKVNYDGKSYEVAVNTTFEEFMIKNDIHKKYDISAVLVNNNLKELSEVIHDGDSVEFLDLLDKDARNIYMRTLSFAFLVALKKFDENAICTIEHSLSNGLFCNIKNSSSQVNRAYTQSIKDEMEKLIKEKKPIVKYKLPFNQASRIYNMQSEHKKEGLLGYRDTEDTVPIYGLDGYKNYFYGYMLPNTSYLNKFDLRIYNAGIVLLGPDIKNPDKVTEFRNQPRLFAIYQEAKDWADVIKMPTALELNHAIENGQYHDIIRYTEAYHEKKICDIVNQIVRENKRIILVAGPSSSGKTSFAQRLKIQLVASKKYPVSISMDNYYIDRDKNLTNDFESINALDIEKFNEDLNNLLEEKEVELPIYDFITGTRKKEGILTSVGKDQPIIIEGIHGLNPILTESISAVYKYRIYVSELTQLNLDNHNRISTTDVRLIRRIIRDNAHRGYGAELTLSMWDKVNEGERNNIFVFQENADTMFNTALIYEIAAMKKYIEPLLKAIDKNSIYYKEAKKILKFTKYFLSIEDESDIPNTSILREFIGGSKLVD</sequence>
<proteinExistence type="predicted"/>
<dbReference type="AlphaFoldDB" id="A0A371IJP7"/>
<accession>A0A371IJP7</accession>
<keyword evidence="2" id="KW-0418">Kinase</keyword>
<dbReference type="Gene3D" id="3.40.50.300">
    <property type="entry name" value="P-loop containing nucleotide triphosphate hydrolases"/>
    <property type="match status" value="1"/>
</dbReference>
<evidence type="ECO:0000313" key="2">
    <source>
        <dbReference type="EMBL" id="RDY20684.1"/>
    </source>
</evidence>
<keyword evidence="3" id="KW-1185">Reference proteome</keyword>
<dbReference type="RefSeq" id="WP_068913961.1">
    <property type="nucleotide sequence ID" value="NZ_MBEW02000023.1"/>
</dbReference>
<dbReference type="InterPro" id="IPR006083">
    <property type="entry name" value="PRK/URK"/>
</dbReference>
<dbReference type="CDD" id="cd02028">
    <property type="entry name" value="UMPK_like"/>
    <property type="match status" value="1"/>
</dbReference>
<evidence type="ECO:0000313" key="3">
    <source>
        <dbReference type="Proteomes" id="UP000093352"/>
    </source>
</evidence>
<dbReference type="Pfam" id="PF00485">
    <property type="entry name" value="PRK"/>
    <property type="match status" value="1"/>
</dbReference>
<protein>
    <submittedName>
        <fullName evidence="2">Nucleoside kinase</fullName>
    </submittedName>
</protein>
<dbReference type="InterPro" id="IPR018163">
    <property type="entry name" value="Thr/Ala-tRNA-synth_IIc_edit"/>
</dbReference>
<name>A0A371IJP7_9FIRM</name>
<reference evidence="2 3" key="1">
    <citation type="journal article" date="2016" name="Genome Announc.">
        <title>Draft Genome Sequence of Criibacterium bergeronii gen. nov., sp. nov., Strain CCRI-22567T, Isolated from a Vaginal Sample from a Woman with Bacterial Vaginosis.</title>
        <authorList>
            <person name="Maheux A.F."/>
            <person name="Berube E."/>
            <person name="Boudreau D.K."/>
            <person name="Raymond F."/>
            <person name="Corbeil J."/>
            <person name="Roy P.H."/>
            <person name="Boissinot M."/>
            <person name="Omar R.F."/>
        </authorList>
    </citation>
    <scope>NUCLEOTIDE SEQUENCE [LARGE SCALE GENOMIC DNA]</scope>
    <source>
        <strain evidence="2 3">CCRI-22567</strain>
    </source>
</reference>
<comment type="caution">
    <text evidence="2">The sequence shown here is derived from an EMBL/GenBank/DDBJ whole genome shotgun (WGS) entry which is preliminary data.</text>
</comment>
<dbReference type="GO" id="GO:0005524">
    <property type="term" value="F:ATP binding"/>
    <property type="evidence" value="ECO:0007669"/>
    <property type="project" value="InterPro"/>
</dbReference>
<dbReference type="InterPro" id="IPR027417">
    <property type="entry name" value="P-loop_NTPase"/>
</dbReference>
<dbReference type="SUPFAM" id="SSF52540">
    <property type="entry name" value="P-loop containing nucleoside triphosphate hydrolases"/>
    <property type="match status" value="1"/>
</dbReference>
<organism evidence="2 3">
    <name type="scientific">Criibacterium bergeronii</name>
    <dbReference type="NCBI Taxonomy" id="1871336"/>
    <lineage>
        <taxon>Bacteria</taxon>
        <taxon>Bacillati</taxon>
        <taxon>Bacillota</taxon>
        <taxon>Clostridia</taxon>
        <taxon>Peptostreptococcales</taxon>
        <taxon>Filifactoraceae</taxon>
        <taxon>Criibacterium</taxon>
    </lineage>
</organism>